<gene>
    <name evidence="2" type="ORF">SAMN02745130_03420</name>
</gene>
<dbReference type="Proteomes" id="UP000190460">
    <property type="component" value="Unassembled WGS sequence"/>
</dbReference>
<keyword evidence="3" id="KW-1185">Reference proteome</keyword>
<dbReference type="OrthoDB" id="9811597at2"/>
<organism evidence="2 3">
    <name type="scientific">Thiothrix eikelboomii</name>
    <dbReference type="NCBI Taxonomy" id="92487"/>
    <lineage>
        <taxon>Bacteria</taxon>
        <taxon>Pseudomonadati</taxon>
        <taxon>Pseudomonadota</taxon>
        <taxon>Gammaproteobacteria</taxon>
        <taxon>Thiotrichales</taxon>
        <taxon>Thiotrichaceae</taxon>
        <taxon>Thiothrix</taxon>
    </lineage>
</organism>
<dbReference type="InterPro" id="IPR037914">
    <property type="entry name" value="SpoVT-AbrB_sf"/>
</dbReference>
<sequence length="91" mass="10039">MQSLQTTRLSSKGQIIIPKAIRSLHGWENGQEFIVEETEQGILLRPYKPASLPKTTLAQVAGCLKNRYQGKAKTIEEMDAAIAQGIRDSGQ</sequence>
<protein>
    <submittedName>
        <fullName evidence="2">Transcriptional regulator, AbrB family</fullName>
    </submittedName>
</protein>
<evidence type="ECO:0000313" key="3">
    <source>
        <dbReference type="Proteomes" id="UP000190460"/>
    </source>
</evidence>
<dbReference type="NCBIfam" id="TIGR01439">
    <property type="entry name" value="lp_hng_hel_AbrB"/>
    <property type="match status" value="1"/>
</dbReference>
<dbReference type="RefSeq" id="WP_078923857.1">
    <property type="nucleotide sequence ID" value="NZ_FUYB01000022.1"/>
</dbReference>
<dbReference type="AlphaFoldDB" id="A0A1T4XUH8"/>
<dbReference type="SUPFAM" id="SSF89447">
    <property type="entry name" value="AbrB/MazE/MraZ-like"/>
    <property type="match status" value="1"/>
</dbReference>
<dbReference type="Pfam" id="PF04014">
    <property type="entry name" value="MazE_antitoxin"/>
    <property type="match status" value="1"/>
</dbReference>
<dbReference type="SMART" id="SM00966">
    <property type="entry name" value="SpoVT_AbrB"/>
    <property type="match status" value="1"/>
</dbReference>
<dbReference type="Gene3D" id="2.10.260.10">
    <property type="match status" value="1"/>
</dbReference>
<evidence type="ECO:0000259" key="1">
    <source>
        <dbReference type="SMART" id="SM00966"/>
    </source>
</evidence>
<dbReference type="EMBL" id="FUYB01000022">
    <property type="protein sequence ID" value="SKA92701.1"/>
    <property type="molecule type" value="Genomic_DNA"/>
</dbReference>
<dbReference type="STRING" id="92487.SAMN02745130_03420"/>
<evidence type="ECO:0000313" key="2">
    <source>
        <dbReference type="EMBL" id="SKA92701.1"/>
    </source>
</evidence>
<dbReference type="InterPro" id="IPR007159">
    <property type="entry name" value="SpoVT-AbrB_dom"/>
</dbReference>
<name>A0A1T4XUH8_9GAMM</name>
<proteinExistence type="predicted"/>
<feature type="domain" description="SpoVT-AbrB" evidence="1">
    <location>
        <begin position="7"/>
        <end position="52"/>
    </location>
</feature>
<dbReference type="GO" id="GO:0003677">
    <property type="term" value="F:DNA binding"/>
    <property type="evidence" value="ECO:0007669"/>
    <property type="project" value="InterPro"/>
</dbReference>
<reference evidence="2 3" key="1">
    <citation type="submission" date="2017-02" db="EMBL/GenBank/DDBJ databases">
        <authorList>
            <person name="Peterson S.W."/>
        </authorList>
    </citation>
    <scope>NUCLEOTIDE SEQUENCE [LARGE SCALE GENOMIC DNA]</scope>
    <source>
        <strain evidence="2 3">ATCC 49788</strain>
    </source>
</reference>
<accession>A0A1T4XUH8</accession>